<evidence type="ECO:0000259" key="1">
    <source>
        <dbReference type="PROSITE" id="PS51819"/>
    </source>
</evidence>
<feature type="domain" description="VOC" evidence="1">
    <location>
        <begin position="5"/>
        <end position="122"/>
    </location>
</feature>
<sequence>MASIRAAAPQFLVDRLDASLAFYEQHLGFDRDFVYEDFYASVSRDGAVIHLKCAPKLEAERAHRRSEEHLDAFLAVSGVQELHDEFVRRGASIIKPVEQRPWGQRDFYVEDPDGYILCFSEAV</sequence>
<gene>
    <name evidence="2" type="primary">ble_2</name>
    <name evidence="2" type="ORF">LuPra_00681</name>
</gene>
<dbReference type="Pfam" id="PF00903">
    <property type="entry name" value="Glyoxalase"/>
    <property type="match status" value="1"/>
</dbReference>
<evidence type="ECO:0000313" key="2">
    <source>
        <dbReference type="EMBL" id="AMY07508.1"/>
    </source>
</evidence>
<proteinExistence type="predicted"/>
<dbReference type="AlphaFoldDB" id="A0A143PHF3"/>
<evidence type="ECO:0000313" key="3">
    <source>
        <dbReference type="Proteomes" id="UP000076079"/>
    </source>
</evidence>
<dbReference type="SUPFAM" id="SSF54593">
    <property type="entry name" value="Glyoxalase/Bleomycin resistance protein/Dihydroxybiphenyl dioxygenase"/>
    <property type="match status" value="1"/>
</dbReference>
<dbReference type="STRING" id="1855912.LuPra_00681"/>
<reference evidence="3" key="2">
    <citation type="submission" date="2016-04" db="EMBL/GenBank/DDBJ databases">
        <title>First Complete Genome Sequence of a Subdivision 6 Acidobacterium.</title>
        <authorList>
            <person name="Huang S."/>
            <person name="Vieira S."/>
            <person name="Bunk B."/>
            <person name="Riedel T."/>
            <person name="Sproeer C."/>
            <person name="Overmann J."/>
        </authorList>
    </citation>
    <scope>NUCLEOTIDE SEQUENCE [LARGE SCALE GENOMIC DNA]</scope>
    <source>
        <strain evidence="3">DSM 100886 HEG_-6_39</strain>
    </source>
</reference>
<dbReference type="RefSeq" id="WP_110169452.1">
    <property type="nucleotide sequence ID" value="NZ_CP015136.1"/>
</dbReference>
<reference evidence="2 3" key="1">
    <citation type="journal article" date="2016" name="Genome Announc.">
        <title>First Complete Genome Sequence of a Subdivision 6 Acidobacterium Strain.</title>
        <authorList>
            <person name="Huang S."/>
            <person name="Vieira S."/>
            <person name="Bunk B."/>
            <person name="Riedel T."/>
            <person name="Sproer C."/>
            <person name="Overmann J."/>
        </authorList>
    </citation>
    <scope>NUCLEOTIDE SEQUENCE [LARGE SCALE GENOMIC DNA]</scope>
    <source>
        <strain evidence="3">DSM 100886 HEG_-6_39</strain>
    </source>
</reference>
<dbReference type="OrthoDB" id="9791602at2"/>
<dbReference type="InterPro" id="IPR037523">
    <property type="entry name" value="VOC_core"/>
</dbReference>
<dbReference type="Gene3D" id="3.10.180.10">
    <property type="entry name" value="2,3-Dihydroxybiphenyl 1,2-Dioxygenase, domain 1"/>
    <property type="match status" value="1"/>
</dbReference>
<protein>
    <submittedName>
        <fullName evidence="2">Phleomycin resistance protein</fullName>
    </submittedName>
</protein>
<dbReference type="InterPro" id="IPR029068">
    <property type="entry name" value="Glyas_Bleomycin-R_OHBP_Dase"/>
</dbReference>
<dbReference type="InterPro" id="IPR004360">
    <property type="entry name" value="Glyas_Fos-R_dOase_dom"/>
</dbReference>
<keyword evidence="3" id="KW-1185">Reference proteome</keyword>
<organism evidence="2 3">
    <name type="scientific">Luteitalea pratensis</name>
    <dbReference type="NCBI Taxonomy" id="1855912"/>
    <lineage>
        <taxon>Bacteria</taxon>
        <taxon>Pseudomonadati</taxon>
        <taxon>Acidobacteriota</taxon>
        <taxon>Vicinamibacteria</taxon>
        <taxon>Vicinamibacterales</taxon>
        <taxon>Vicinamibacteraceae</taxon>
        <taxon>Luteitalea</taxon>
    </lineage>
</organism>
<accession>A0A143PHF3</accession>
<dbReference type="Proteomes" id="UP000076079">
    <property type="component" value="Chromosome"/>
</dbReference>
<dbReference type="EMBL" id="CP015136">
    <property type="protein sequence ID" value="AMY07508.1"/>
    <property type="molecule type" value="Genomic_DNA"/>
</dbReference>
<dbReference type="PROSITE" id="PS51819">
    <property type="entry name" value="VOC"/>
    <property type="match status" value="1"/>
</dbReference>
<name>A0A143PHF3_LUTPR</name>
<dbReference type="KEGG" id="abac:LuPra_00681"/>